<evidence type="ECO:0000259" key="2">
    <source>
        <dbReference type="Pfam" id="PF04536"/>
    </source>
</evidence>
<evidence type="ECO:0000256" key="1">
    <source>
        <dbReference type="SAM" id="Phobius"/>
    </source>
</evidence>
<protein>
    <submittedName>
        <fullName evidence="3">Putative membrane protein</fullName>
    </submittedName>
</protein>
<dbReference type="EMBL" id="FPCH01000003">
    <property type="protein sequence ID" value="SFV38069.1"/>
    <property type="molecule type" value="Genomic_DNA"/>
</dbReference>
<keyword evidence="4" id="KW-1185">Reference proteome</keyword>
<dbReference type="Proteomes" id="UP000199423">
    <property type="component" value="Unassembled WGS sequence"/>
</dbReference>
<organism evidence="3 4">
    <name type="scientific">Hyphomicrobium facile</name>
    <dbReference type="NCBI Taxonomy" id="51670"/>
    <lineage>
        <taxon>Bacteria</taxon>
        <taxon>Pseudomonadati</taxon>
        <taxon>Pseudomonadota</taxon>
        <taxon>Alphaproteobacteria</taxon>
        <taxon>Hyphomicrobiales</taxon>
        <taxon>Hyphomicrobiaceae</taxon>
        <taxon>Hyphomicrobium</taxon>
    </lineage>
</organism>
<dbReference type="PANTHER" id="PTHR30373:SF8">
    <property type="entry name" value="BLL7265 PROTEIN"/>
    <property type="match status" value="1"/>
</dbReference>
<dbReference type="STRING" id="51670.SAMN04488557_3484"/>
<dbReference type="OrthoDB" id="5825388at2"/>
<feature type="transmembrane region" description="Helical" evidence="1">
    <location>
        <begin position="43"/>
        <end position="62"/>
    </location>
</feature>
<gene>
    <name evidence="3" type="ORF">SAMN04488557_3484</name>
</gene>
<feature type="domain" description="TPM" evidence="2">
    <location>
        <begin position="99"/>
        <end position="181"/>
    </location>
</feature>
<sequence>MSLISANDEERISAAITAAERKTSGEIVAVVADQSSRYQHIPFMWAAVLALIIPWPFIHFTWMPVQMIFLIQLLVFLGLLALAWHPRVRISLVPKSILNANTRRRASEQFLAQNLHTTEGRTGVLLFVSLAEKRVEIIADSGIDALVPKGTWQKIVDQLTAEIGAGRAVDGFEHAIKQIGDQLAAHFPPGDADPNELPDHLIVLRS</sequence>
<feature type="transmembrane region" description="Helical" evidence="1">
    <location>
        <begin position="68"/>
        <end position="85"/>
    </location>
</feature>
<dbReference type="Pfam" id="PF04536">
    <property type="entry name" value="TPM_phosphatase"/>
    <property type="match status" value="1"/>
</dbReference>
<dbReference type="InterPro" id="IPR007621">
    <property type="entry name" value="TPM_dom"/>
</dbReference>
<proteinExistence type="predicted"/>
<keyword evidence="1" id="KW-1133">Transmembrane helix</keyword>
<name>A0A1I7NTS2_9HYPH</name>
<dbReference type="PANTHER" id="PTHR30373">
    <property type="entry name" value="UPF0603 PROTEIN YGCG"/>
    <property type="match status" value="1"/>
</dbReference>
<keyword evidence="1" id="KW-0812">Transmembrane</keyword>
<dbReference type="AlphaFoldDB" id="A0A1I7NTS2"/>
<evidence type="ECO:0000313" key="3">
    <source>
        <dbReference type="EMBL" id="SFV38069.1"/>
    </source>
</evidence>
<dbReference type="Gene3D" id="3.10.310.50">
    <property type="match status" value="1"/>
</dbReference>
<accession>A0A1I7NTS2</accession>
<reference evidence="4" key="1">
    <citation type="submission" date="2016-10" db="EMBL/GenBank/DDBJ databases">
        <authorList>
            <person name="Varghese N."/>
            <person name="Submissions S."/>
        </authorList>
    </citation>
    <scope>NUCLEOTIDE SEQUENCE [LARGE SCALE GENOMIC DNA]</scope>
    <source>
        <strain evidence="4">DSM 1565</strain>
    </source>
</reference>
<evidence type="ECO:0000313" key="4">
    <source>
        <dbReference type="Proteomes" id="UP000199423"/>
    </source>
</evidence>
<dbReference type="RefSeq" id="WP_092868941.1">
    <property type="nucleotide sequence ID" value="NZ_FPCH01000003.1"/>
</dbReference>
<keyword evidence="1" id="KW-0472">Membrane</keyword>